<organism evidence="3 4">
    <name type="scientific">Cellulomonas iranensis</name>
    <dbReference type="NCBI Taxonomy" id="76862"/>
    <lineage>
        <taxon>Bacteria</taxon>
        <taxon>Bacillati</taxon>
        <taxon>Actinomycetota</taxon>
        <taxon>Actinomycetes</taxon>
        <taxon>Micrococcales</taxon>
        <taxon>Cellulomonadaceae</taxon>
        <taxon>Cellulomonas</taxon>
    </lineage>
</organism>
<name>A0ABU0GMP8_9CELL</name>
<protein>
    <submittedName>
        <fullName evidence="3">EAL and modified HD-GYP domain-containing signal transduction protein</fullName>
    </submittedName>
</protein>
<proteinExistence type="predicted"/>
<dbReference type="SMART" id="SM00052">
    <property type="entry name" value="EAL"/>
    <property type="match status" value="1"/>
</dbReference>
<reference evidence="3 4" key="1">
    <citation type="submission" date="2023-07" db="EMBL/GenBank/DDBJ databases">
        <title>Sequencing the genomes of 1000 actinobacteria strains.</title>
        <authorList>
            <person name="Klenk H.-P."/>
        </authorList>
    </citation>
    <scope>NUCLEOTIDE SEQUENCE [LARGE SCALE GENOMIC DNA]</scope>
    <source>
        <strain evidence="3 4">DSM 14785</strain>
    </source>
</reference>
<dbReference type="Gene3D" id="3.20.20.450">
    <property type="entry name" value="EAL domain"/>
    <property type="match status" value="1"/>
</dbReference>
<feature type="domain" description="EAL" evidence="2">
    <location>
        <begin position="17"/>
        <end position="234"/>
    </location>
</feature>
<feature type="region of interest" description="Disordered" evidence="1">
    <location>
        <begin position="236"/>
        <end position="255"/>
    </location>
</feature>
<dbReference type="RefSeq" id="WP_070320963.1">
    <property type="nucleotide sequence ID" value="NZ_CP194061.1"/>
</dbReference>
<evidence type="ECO:0000256" key="1">
    <source>
        <dbReference type="SAM" id="MobiDB-lite"/>
    </source>
</evidence>
<dbReference type="InterPro" id="IPR001633">
    <property type="entry name" value="EAL_dom"/>
</dbReference>
<evidence type="ECO:0000259" key="2">
    <source>
        <dbReference type="SMART" id="SM00052"/>
    </source>
</evidence>
<keyword evidence="4" id="KW-1185">Reference proteome</keyword>
<comment type="caution">
    <text evidence="3">The sequence shown here is derived from an EMBL/GenBank/DDBJ whole genome shotgun (WGS) entry which is preliminary data.</text>
</comment>
<dbReference type="Pfam" id="PF00563">
    <property type="entry name" value="EAL"/>
    <property type="match status" value="1"/>
</dbReference>
<dbReference type="Proteomes" id="UP001240250">
    <property type="component" value="Unassembled WGS sequence"/>
</dbReference>
<dbReference type="SUPFAM" id="SSF141868">
    <property type="entry name" value="EAL domain-like"/>
    <property type="match status" value="1"/>
</dbReference>
<evidence type="ECO:0000313" key="3">
    <source>
        <dbReference type="EMBL" id="MDQ0426644.1"/>
    </source>
</evidence>
<gene>
    <name evidence="3" type="ORF">JO380_003025</name>
</gene>
<accession>A0ABU0GMP8</accession>
<sequence length="255" mass="27962">MTSDGPDAVLAQLGAAVDAAIPRSLAQAWQEHVAHAPVLVARQGIYSTHGRPFAYQLSYRGPGLHPELAREWGPLEHEQATDHVLGATFGRADLERVAHGRLLFVRCPRAHLVGDLAVPHRPDRLVIEVSATADVDAAALAGLRRLREEGFRIAIPAFADRPEQRRLLPHADFVKVDVRDLDVEGHPVVRVARSFGAMLVAEYVETADELRQARDLGFTLFQGNLIERAGVLDRTDDRPVGSDAGRQQGGRPFRP</sequence>
<dbReference type="EMBL" id="JAUSVM010000001">
    <property type="protein sequence ID" value="MDQ0426644.1"/>
    <property type="molecule type" value="Genomic_DNA"/>
</dbReference>
<dbReference type="InterPro" id="IPR035919">
    <property type="entry name" value="EAL_sf"/>
</dbReference>
<evidence type="ECO:0000313" key="4">
    <source>
        <dbReference type="Proteomes" id="UP001240250"/>
    </source>
</evidence>